<proteinExistence type="predicted"/>
<evidence type="ECO:0000313" key="2">
    <source>
        <dbReference type="Proteomes" id="UP000075884"/>
    </source>
</evidence>
<name>A0A182NB49_9DIPT</name>
<dbReference type="EnsemblMetazoa" id="ADIR004875-RA">
    <property type="protein sequence ID" value="ADIR004875-PA"/>
    <property type="gene ID" value="ADIR004875"/>
</dbReference>
<sequence length="157" mass="18114">MLVALWEGSCVFFTAPVKLENEPREKRFSSLIRSSVRSRARTSFWASARQVTIRSGGLFVFFPDGSRWLVRKATFYTSSRYFAHNRSSVQCESNRSVEQIQDRCETIVIRNNTKTRETSWSVTIYLNNCLPQCVCVGDYLTSCCVVVFRRDIRTGKV</sequence>
<keyword evidence="2" id="KW-1185">Reference proteome</keyword>
<accession>A0A182NB49</accession>
<evidence type="ECO:0000313" key="1">
    <source>
        <dbReference type="EnsemblMetazoa" id="ADIR004875-PA"/>
    </source>
</evidence>
<protein>
    <submittedName>
        <fullName evidence="1">Uncharacterized protein</fullName>
    </submittedName>
</protein>
<reference evidence="2" key="1">
    <citation type="submission" date="2013-03" db="EMBL/GenBank/DDBJ databases">
        <title>The Genome Sequence of Anopheles dirus WRAIR2.</title>
        <authorList>
            <consortium name="The Broad Institute Genomics Platform"/>
            <person name="Neafsey D.E."/>
            <person name="Walton C."/>
            <person name="Walker B."/>
            <person name="Young S.K."/>
            <person name="Zeng Q."/>
            <person name="Gargeya S."/>
            <person name="Fitzgerald M."/>
            <person name="Haas B."/>
            <person name="Abouelleil A."/>
            <person name="Allen A.W."/>
            <person name="Alvarado L."/>
            <person name="Arachchi H.M."/>
            <person name="Berlin A.M."/>
            <person name="Chapman S.B."/>
            <person name="Gainer-Dewar J."/>
            <person name="Goldberg J."/>
            <person name="Griggs A."/>
            <person name="Gujja S."/>
            <person name="Hansen M."/>
            <person name="Howarth C."/>
            <person name="Imamovic A."/>
            <person name="Ireland A."/>
            <person name="Larimer J."/>
            <person name="McCowan C."/>
            <person name="Murphy C."/>
            <person name="Pearson M."/>
            <person name="Poon T.W."/>
            <person name="Priest M."/>
            <person name="Roberts A."/>
            <person name="Saif S."/>
            <person name="Shea T."/>
            <person name="Sisk P."/>
            <person name="Sykes S."/>
            <person name="Wortman J."/>
            <person name="Nusbaum C."/>
            <person name="Birren B."/>
        </authorList>
    </citation>
    <scope>NUCLEOTIDE SEQUENCE [LARGE SCALE GENOMIC DNA]</scope>
    <source>
        <strain evidence="2">WRAIR2</strain>
    </source>
</reference>
<organism evidence="1 2">
    <name type="scientific">Anopheles dirus</name>
    <dbReference type="NCBI Taxonomy" id="7168"/>
    <lineage>
        <taxon>Eukaryota</taxon>
        <taxon>Metazoa</taxon>
        <taxon>Ecdysozoa</taxon>
        <taxon>Arthropoda</taxon>
        <taxon>Hexapoda</taxon>
        <taxon>Insecta</taxon>
        <taxon>Pterygota</taxon>
        <taxon>Neoptera</taxon>
        <taxon>Endopterygota</taxon>
        <taxon>Diptera</taxon>
        <taxon>Nematocera</taxon>
        <taxon>Culicoidea</taxon>
        <taxon>Culicidae</taxon>
        <taxon>Anophelinae</taxon>
        <taxon>Anopheles</taxon>
    </lineage>
</organism>
<dbReference type="VEuPathDB" id="VectorBase:ADIR004875"/>
<dbReference type="AlphaFoldDB" id="A0A182NB49"/>
<dbReference type="Proteomes" id="UP000075884">
    <property type="component" value="Unassembled WGS sequence"/>
</dbReference>
<reference evidence="1" key="2">
    <citation type="submission" date="2020-05" db="UniProtKB">
        <authorList>
            <consortium name="EnsemblMetazoa"/>
        </authorList>
    </citation>
    <scope>IDENTIFICATION</scope>
    <source>
        <strain evidence="1">WRAIR2</strain>
    </source>
</reference>